<keyword evidence="4 7" id="KW-0812">Transmembrane</keyword>
<dbReference type="InterPro" id="IPR051447">
    <property type="entry name" value="Lipoprotein-release_system"/>
</dbReference>
<feature type="transmembrane region" description="Helical" evidence="7">
    <location>
        <begin position="271"/>
        <end position="293"/>
    </location>
</feature>
<keyword evidence="5 7" id="KW-1133">Transmembrane helix</keyword>
<reference evidence="10 11" key="1">
    <citation type="submission" date="2020-10" db="EMBL/GenBank/DDBJ databases">
        <title>Ramlibacter sp. HM2 16S ribosomal RNA gene Genome sequencing and assembly.</title>
        <authorList>
            <person name="Kang M."/>
        </authorList>
    </citation>
    <scope>NUCLEOTIDE SEQUENCE [LARGE SCALE GENOMIC DNA]</scope>
    <source>
        <strain evidence="10 11">HM2</strain>
    </source>
</reference>
<dbReference type="Pfam" id="PF12704">
    <property type="entry name" value="MacB_PCD"/>
    <property type="match status" value="1"/>
</dbReference>
<feature type="transmembrane region" description="Helical" evidence="7">
    <location>
        <begin position="656"/>
        <end position="676"/>
    </location>
</feature>
<dbReference type="Pfam" id="PF02687">
    <property type="entry name" value="FtsX"/>
    <property type="match status" value="2"/>
</dbReference>
<feature type="transmembrane region" description="Helical" evidence="7">
    <location>
        <begin position="363"/>
        <end position="387"/>
    </location>
</feature>
<evidence type="ECO:0000313" key="11">
    <source>
        <dbReference type="Proteomes" id="UP000806285"/>
    </source>
</evidence>
<dbReference type="EMBL" id="JADDIV010000001">
    <property type="protein sequence ID" value="MBE7366014.1"/>
    <property type="molecule type" value="Genomic_DNA"/>
</dbReference>
<evidence type="ECO:0000256" key="7">
    <source>
        <dbReference type="SAM" id="Phobius"/>
    </source>
</evidence>
<keyword evidence="6 7" id="KW-0472">Membrane</keyword>
<feature type="transmembrane region" description="Helical" evidence="7">
    <location>
        <begin position="319"/>
        <end position="343"/>
    </location>
</feature>
<feature type="transmembrane region" description="Helical" evidence="7">
    <location>
        <begin position="12"/>
        <end position="35"/>
    </location>
</feature>
<dbReference type="RefSeq" id="WP_193675474.1">
    <property type="nucleotide sequence ID" value="NZ_JADDIV010000001.1"/>
</dbReference>
<evidence type="ECO:0000256" key="4">
    <source>
        <dbReference type="ARBA" id="ARBA00022692"/>
    </source>
</evidence>
<feature type="transmembrane region" description="Helical" evidence="7">
    <location>
        <begin position="432"/>
        <end position="454"/>
    </location>
</feature>
<dbReference type="PANTHER" id="PTHR30489:SF0">
    <property type="entry name" value="LIPOPROTEIN-RELEASING SYSTEM TRANSMEMBRANE PROTEIN LOLE"/>
    <property type="match status" value="1"/>
</dbReference>
<keyword evidence="3" id="KW-1003">Cell membrane</keyword>
<evidence type="ECO:0000256" key="2">
    <source>
        <dbReference type="ARBA" id="ARBA00005236"/>
    </source>
</evidence>
<organism evidence="10 11">
    <name type="scientific">Ramlibacter pallidus</name>
    <dbReference type="NCBI Taxonomy" id="2780087"/>
    <lineage>
        <taxon>Bacteria</taxon>
        <taxon>Pseudomonadati</taxon>
        <taxon>Pseudomonadota</taxon>
        <taxon>Betaproteobacteria</taxon>
        <taxon>Burkholderiales</taxon>
        <taxon>Comamonadaceae</taxon>
        <taxon>Ramlibacter</taxon>
    </lineage>
</organism>
<evidence type="ECO:0000256" key="5">
    <source>
        <dbReference type="ARBA" id="ARBA00022989"/>
    </source>
</evidence>
<evidence type="ECO:0000259" key="8">
    <source>
        <dbReference type="Pfam" id="PF02687"/>
    </source>
</evidence>
<evidence type="ECO:0000256" key="3">
    <source>
        <dbReference type="ARBA" id="ARBA00022475"/>
    </source>
</evidence>
<keyword evidence="11" id="KW-1185">Reference proteome</keyword>
<dbReference type="PANTHER" id="PTHR30489">
    <property type="entry name" value="LIPOPROTEIN-RELEASING SYSTEM TRANSMEMBRANE PROTEIN LOLE"/>
    <property type="match status" value="1"/>
</dbReference>
<feature type="domain" description="ABC3 transporter permease C-terminal" evidence="8">
    <location>
        <begin position="662"/>
        <end position="775"/>
    </location>
</feature>
<evidence type="ECO:0000256" key="1">
    <source>
        <dbReference type="ARBA" id="ARBA00004651"/>
    </source>
</evidence>
<gene>
    <name evidence="10" type="ORF">IM787_00410</name>
</gene>
<protein>
    <submittedName>
        <fullName evidence="10">FtsX-like permease family protein</fullName>
    </submittedName>
</protein>
<comment type="caution">
    <text evidence="10">The sequence shown here is derived from an EMBL/GenBank/DDBJ whole genome shotgun (WGS) entry which is preliminary data.</text>
</comment>
<sequence>MRALDRKVLRDLRLLWSQAITIALVVASGIGGFLATLSAVDSLAQARDDFYAGGRFADVFATVKRAPDALATRLAEVPGVLDVQTTVETFARVTVPGSVDPVIGQLIGRDVDRPQRLNRVQLRSGRWPEGGSRAGGELEAVVTESFAEAHRLRPGAAVSALVNGKHRTLRITGTALSPEYIFGGLYGMPDLRAFGVFWVDHDELAAALDMAGAFNHVAFKLGPGASEPAVVDEVSRRLAGLGGAPAHGRDEQGSHAMLDNEIREQRVLGTVLPAIFLAVAGFLLHVVTARLVATQREQVAALKALGYPNRSIAWHYLKLVAPMVLGGFALGLVLGQGMGTLLTGLYADFFRFPSFRYRLGAELAAVGLLLVVVTAVLGTLTAIGATVRLSAAEAMRPPAPGRYRRALLERLPRLRLGPAVRMIMRNLERRPLRAAVTVGGIAASVAIVILGNFFRDAMDTIVDTQFNLAMRGDIIVWTTDAVDAGAGRELARLPGVVQVEPGRRLQVRYTHGSLSEKGLLDAYPAVPQLQRIVDVAQATRPPGTHGLVMTDRLADKLGLQPGDTVLVEVREGRREVLRLVLERTVSDMMGLNAFIQRDTLNRALGDADLANFFSLRVGAGAAERVLEATQGLPKVAGAFSKATMLRNMQDVSARNILIMSSILTAFAAVIAVGVVYNNARIALAERTWELASLRVLGFTRREVSVLLLGELALGIAIALPLGMLLGWSLTHGVVQLMRSDQFLFPVAIQPRTYAWAAICVVTAGVASAMVVRRRIDALDMVAALKTRE</sequence>
<comment type="similarity">
    <text evidence="2">Belongs to the ABC-4 integral membrane protein family. LolC/E subfamily.</text>
</comment>
<feature type="transmembrane region" description="Helical" evidence="7">
    <location>
        <begin position="752"/>
        <end position="771"/>
    </location>
</feature>
<feature type="transmembrane region" description="Helical" evidence="7">
    <location>
        <begin position="703"/>
        <end position="729"/>
    </location>
</feature>
<dbReference type="Proteomes" id="UP000806285">
    <property type="component" value="Unassembled WGS sequence"/>
</dbReference>
<evidence type="ECO:0000256" key="6">
    <source>
        <dbReference type="ARBA" id="ARBA00023136"/>
    </source>
</evidence>
<accession>A0ABR9RXQ5</accession>
<name>A0ABR9RXQ5_9BURK</name>
<dbReference type="InterPro" id="IPR025857">
    <property type="entry name" value="MacB_PCD"/>
</dbReference>
<proteinExistence type="inferred from homology"/>
<feature type="domain" description="MacB-like periplasmic core" evidence="9">
    <location>
        <begin position="23"/>
        <end position="235"/>
    </location>
</feature>
<evidence type="ECO:0000259" key="9">
    <source>
        <dbReference type="Pfam" id="PF12704"/>
    </source>
</evidence>
<feature type="domain" description="ABC3 transporter permease C-terminal" evidence="8">
    <location>
        <begin position="271"/>
        <end position="385"/>
    </location>
</feature>
<dbReference type="InterPro" id="IPR003838">
    <property type="entry name" value="ABC3_permease_C"/>
</dbReference>
<evidence type="ECO:0000313" key="10">
    <source>
        <dbReference type="EMBL" id="MBE7366014.1"/>
    </source>
</evidence>
<comment type="subcellular location">
    <subcellularLocation>
        <location evidence="1">Cell membrane</location>
        <topology evidence="1">Multi-pass membrane protein</topology>
    </subcellularLocation>
</comment>